<evidence type="ECO:0000313" key="2">
    <source>
        <dbReference type="EMBL" id="XCG99275.1"/>
    </source>
</evidence>
<keyword evidence="1" id="KW-0472">Membrane</keyword>
<proteinExistence type="predicted"/>
<dbReference type="EMBL" id="PP854833">
    <property type="protein sequence ID" value="XCG99275.1"/>
    <property type="molecule type" value="Genomic_DNA"/>
</dbReference>
<feature type="transmembrane region" description="Helical" evidence="1">
    <location>
        <begin position="29"/>
        <end position="47"/>
    </location>
</feature>
<accession>A0AAU8EJN3</accession>
<gene>
    <name evidence="2" type="ORF">Harbringer_027</name>
</gene>
<keyword evidence="1" id="KW-1133">Transmembrane helix</keyword>
<organism evidence="2">
    <name type="scientific">Erwinia phage Harbringer</name>
    <dbReference type="NCBI Taxonomy" id="3158978"/>
    <lineage>
        <taxon>Viruses</taxon>
        <taxon>Duplodnaviria</taxon>
        <taxon>Heunggongvirae</taxon>
        <taxon>Uroviricota</taxon>
        <taxon>Caudoviricetes</taxon>
        <taxon>Andersonviridae</taxon>
        <taxon>Ounavirinae</taxon>
        <taxon>Kolesnikvirus</taxon>
    </lineage>
</organism>
<keyword evidence="1" id="KW-0812">Transmembrane</keyword>
<name>A0AAU8EJN3_9CAUD</name>
<sequence>MMDSPLRVFLVGFLLLVNKEVTVMPFIFALLGKGLASFGAKLLIALFTERMIKHVFFTLAKYIAKRTQTTKDDEFLDKLENTYDNPDNGGAP</sequence>
<reference evidence="2" key="1">
    <citation type="submission" date="2024-05" db="EMBL/GenBank/DDBJ databases">
        <authorList>
            <person name="Abreu G."/>
            <person name="Garcia E."/>
            <person name="Oliveira H."/>
        </authorList>
    </citation>
    <scope>NUCLEOTIDE SEQUENCE</scope>
</reference>
<protein>
    <submittedName>
        <fullName evidence="2">Uncharacterized protein</fullName>
    </submittedName>
</protein>
<evidence type="ECO:0000256" key="1">
    <source>
        <dbReference type="SAM" id="Phobius"/>
    </source>
</evidence>